<dbReference type="InterPro" id="IPR039678">
    <property type="entry name" value="CTNNBL1"/>
</dbReference>
<comment type="subcellular location">
    <subcellularLocation>
        <location evidence="1">Nucleus</location>
    </subcellularLocation>
</comment>
<name>A0A060T4H5_BLAAD</name>
<organism evidence="8">
    <name type="scientific">Blastobotrys adeninivorans</name>
    <name type="common">Yeast</name>
    <name type="synonym">Arxula adeninivorans</name>
    <dbReference type="NCBI Taxonomy" id="409370"/>
    <lineage>
        <taxon>Eukaryota</taxon>
        <taxon>Fungi</taxon>
        <taxon>Dikarya</taxon>
        <taxon>Ascomycota</taxon>
        <taxon>Saccharomycotina</taxon>
        <taxon>Dipodascomycetes</taxon>
        <taxon>Dipodascales</taxon>
        <taxon>Trichomonascaceae</taxon>
        <taxon>Blastobotrys</taxon>
    </lineage>
</organism>
<evidence type="ECO:0000313" key="8">
    <source>
        <dbReference type="EMBL" id="CDP34086.1"/>
    </source>
</evidence>
<feature type="region of interest" description="Disordered" evidence="6">
    <location>
        <begin position="1"/>
        <end position="35"/>
    </location>
</feature>
<evidence type="ECO:0000256" key="3">
    <source>
        <dbReference type="ARBA" id="ARBA00022737"/>
    </source>
</evidence>
<feature type="compositionally biased region" description="Polar residues" evidence="6">
    <location>
        <begin position="502"/>
        <end position="515"/>
    </location>
</feature>
<feature type="domain" description="Beta-catenin-like protein 1 N-terminal" evidence="7">
    <location>
        <begin position="33"/>
        <end position="141"/>
    </location>
</feature>
<proteinExistence type="predicted"/>
<dbReference type="SUPFAM" id="SSF48371">
    <property type="entry name" value="ARM repeat"/>
    <property type="match status" value="1"/>
</dbReference>
<dbReference type="EMBL" id="HG937693">
    <property type="protein sequence ID" value="CDP34086.1"/>
    <property type="molecule type" value="Genomic_DNA"/>
</dbReference>
<reference evidence="8" key="2">
    <citation type="submission" date="2014-06" db="EMBL/GenBank/DDBJ databases">
        <title>The complete genome of Blastobotrys (Arxula) adeninivorans LS3 - a yeast of biotechnological interest.</title>
        <authorList>
            <person name="Kunze G."/>
            <person name="Gaillardin C."/>
            <person name="Czernicka M."/>
            <person name="Durrens P."/>
            <person name="Martin T."/>
            <person name="Boer E."/>
            <person name="Gabaldon T."/>
            <person name="Cruz J."/>
            <person name="Talla E."/>
            <person name="Marck C."/>
            <person name="Goffeau A."/>
            <person name="Barbe V."/>
            <person name="Baret P."/>
            <person name="Baronian K."/>
            <person name="Beier S."/>
            <person name="Bleykasten C."/>
            <person name="Bode R."/>
            <person name="Casaregola S."/>
            <person name="Despons L."/>
            <person name="Fairhead C."/>
            <person name="Giersberg M."/>
            <person name="Gierski P."/>
            <person name="Hahnel U."/>
            <person name="Hartmann A."/>
            <person name="Jankowska D."/>
            <person name="Jubin C."/>
            <person name="Jung P."/>
            <person name="Lafontaine I."/>
            <person name="Leh-Louis V."/>
            <person name="Lemaire M."/>
            <person name="Marcet-Houben M."/>
            <person name="Mascher M."/>
            <person name="Morel G."/>
            <person name="Richard G.-F."/>
            <person name="Riechen J."/>
            <person name="Sacerdot C."/>
            <person name="Sarkar A."/>
            <person name="Savel G."/>
            <person name="Schacherer J."/>
            <person name="Sherman D."/>
            <person name="Straub M.-L."/>
            <person name="Stein N."/>
            <person name="Thierry A."/>
            <person name="Trautwein-Schult A."/>
            <person name="Westhof E."/>
            <person name="Worch S."/>
            <person name="Dujon B."/>
            <person name="Souciet J.-L."/>
            <person name="Wincker P."/>
            <person name="Scholz U."/>
            <person name="Neuveglise N."/>
        </authorList>
    </citation>
    <scope>NUCLEOTIDE SEQUENCE</scope>
    <source>
        <strain evidence="8">LS3</strain>
    </source>
</reference>
<dbReference type="AlphaFoldDB" id="A0A060T4H5"/>
<evidence type="ECO:0000256" key="1">
    <source>
        <dbReference type="ARBA" id="ARBA00004123"/>
    </source>
</evidence>
<keyword evidence="5" id="KW-0539">Nucleus</keyword>
<sequence>MDVDQLLKRSRQDGPEDSTGNGNGESKKARVDVGDTASQIEEYVDNAGEADAPETYDEAFLKNLLVKFETAVSTNLEHREKFANEPLKFYDSEYALVQVINSLSLLSEQPDLYDALVNSGSLGTIVSLIGHDNEQICEKMVQVLIDLTDDDVDGDEVDLLQQELIKADMIAGLTELLYRVEDDNAFVEKVLTLFERLVDEGAERIISNQRAVQFLLKMLANDQIRFQQSRQSAAYILCTVCQTESKLIGELGSKAVETLLEQANALRSAKTLDFQTKEIAGSILDALAAIARNVAGKQLFLDAEGVELMLLLLEKSCNKWFKPRALRVLVAAVRGYAAGEACQRVVNSGGLSKLIKTSGPAPEELDSHLWIQLSLLRWLDLDSEERFRTIHKYNEKKVHDLVTLRSEKKAALKNVTNRISEERAALRAQMEEDELLKVTKEFEWDRDQSIFLETIQVVDAIFAWLMLSDLGDLAKSVIEKDEVLSTLRQQLEDIRPNENDGSDGTTGQNSSQSYVEQEFQKDTAAYAEMLEALIAALGEAEQDPRN</sequence>
<feature type="region of interest" description="Disordered" evidence="6">
    <location>
        <begin position="493"/>
        <end position="518"/>
    </location>
</feature>
<protein>
    <submittedName>
        <fullName evidence="8">ARAD1C04356p</fullName>
    </submittedName>
</protein>
<evidence type="ECO:0000259" key="7">
    <source>
        <dbReference type="SMART" id="SM01156"/>
    </source>
</evidence>
<dbReference type="SMART" id="SM01156">
    <property type="entry name" value="DUF1716"/>
    <property type="match status" value="1"/>
</dbReference>
<dbReference type="InterPro" id="IPR013180">
    <property type="entry name" value="CTNNBL1_N"/>
</dbReference>
<dbReference type="GO" id="GO:0005681">
    <property type="term" value="C:spliceosomal complex"/>
    <property type="evidence" value="ECO:0007669"/>
    <property type="project" value="TreeGrafter"/>
</dbReference>
<evidence type="ECO:0000256" key="2">
    <source>
        <dbReference type="ARBA" id="ARBA00022553"/>
    </source>
</evidence>
<dbReference type="Pfam" id="PF08216">
    <property type="entry name" value="CTNNBL"/>
    <property type="match status" value="1"/>
</dbReference>
<evidence type="ECO:0000256" key="4">
    <source>
        <dbReference type="ARBA" id="ARBA00023054"/>
    </source>
</evidence>
<dbReference type="PhylomeDB" id="A0A060T4H5"/>
<gene>
    <name evidence="8" type="ORF">GNLVRS02_ARAD1C04356g</name>
</gene>
<dbReference type="InterPro" id="IPR011989">
    <property type="entry name" value="ARM-like"/>
</dbReference>
<reference evidence="8" key="1">
    <citation type="submission" date="2014-02" db="EMBL/GenBank/DDBJ databases">
        <authorList>
            <person name="Genoscope - CEA"/>
        </authorList>
    </citation>
    <scope>NUCLEOTIDE SEQUENCE</scope>
    <source>
        <strain evidence="8">LS3</strain>
    </source>
</reference>
<evidence type="ECO:0000256" key="6">
    <source>
        <dbReference type="SAM" id="MobiDB-lite"/>
    </source>
</evidence>
<evidence type="ECO:0000256" key="5">
    <source>
        <dbReference type="ARBA" id="ARBA00023242"/>
    </source>
</evidence>
<keyword evidence="2" id="KW-0597">Phosphoprotein</keyword>
<keyword evidence="4" id="KW-0175">Coiled coil</keyword>
<dbReference type="Gene3D" id="1.25.10.10">
    <property type="entry name" value="Leucine-rich Repeat Variant"/>
    <property type="match status" value="1"/>
</dbReference>
<dbReference type="PANTHER" id="PTHR14978">
    <property type="entry name" value="BETA-CATENIN-LIKE PROTEIN 1 NUCLEAR ASSOCIATED PROTEIN"/>
    <property type="match status" value="1"/>
</dbReference>
<accession>A0A060T4H5</accession>
<dbReference type="InterPro" id="IPR016024">
    <property type="entry name" value="ARM-type_fold"/>
</dbReference>
<keyword evidence="3" id="KW-0677">Repeat</keyword>
<dbReference type="PANTHER" id="PTHR14978:SF0">
    <property type="entry name" value="BETA-CATENIN-LIKE PROTEIN 1"/>
    <property type="match status" value="1"/>
</dbReference>
<feature type="compositionally biased region" description="Basic and acidic residues" evidence="6">
    <location>
        <begin position="1"/>
        <end position="14"/>
    </location>
</feature>